<evidence type="ECO:0000259" key="15">
    <source>
        <dbReference type="PROSITE" id="PS50110"/>
    </source>
</evidence>
<evidence type="ECO:0000256" key="4">
    <source>
        <dbReference type="ARBA" id="ARBA00022553"/>
    </source>
</evidence>
<gene>
    <name evidence="18" type="ORF">PBOR_12725</name>
</gene>
<dbReference type="Gene3D" id="3.30.450.20">
    <property type="entry name" value="PAS domain"/>
    <property type="match status" value="6"/>
</dbReference>
<dbReference type="CDD" id="cd16922">
    <property type="entry name" value="HATPase_EvgS-ArcB-TorS-like"/>
    <property type="match status" value="1"/>
</dbReference>
<dbReference type="SMART" id="SM00388">
    <property type="entry name" value="HisKA"/>
    <property type="match status" value="1"/>
</dbReference>
<dbReference type="Pfam" id="PF08448">
    <property type="entry name" value="PAS_4"/>
    <property type="match status" value="1"/>
</dbReference>
<dbReference type="InterPro" id="IPR036097">
    <property type="entry name" value="HisK_dim/P_sf"/>
</dbReference>
<dbReference type="AlphaFoldDB" id="A0A089L882"/>
<dbReference type="SMART" id="SM00091">
    <property type="entry name" value="PAS"/>
    <property type="match status" value="6"/>
</dbReference>
<keyword evidence="7" id="KW-0418">Kinase</keyword>
<feature type="domain" description="Histidine kinase" evidence="14">
    <location>
        <begin position="777"/>
        <end position="999"/>
    </location>
</feature>
<evidence type="ECO:0000313" key="18">
    <source>
        <dbReference type="EMBL" id="AIQ57696.1"/>
    </source>
</evidence>
<dbReference type="PANTHER" id="PTHR45339:SF1">
    <property type="entry name" value="HYBRID SIGNAL TRANSDUCTION HISTIDINE KINASE J"/>
    <property type="match status" value="1"/>
</dbReference>
<dbReference type="FunFam" id="3.30.565.10:FF:000010">
    <property type="entry name" value="Sensor histidine kinase RcsC"/>
    <property type="match status" value="1"/>
</dbReference>
<dbReference type="SMART" id="SM00086">
    <property type="entry name" value="PAC"/>
    <property type="match status" value="6"/>
</dbReference>
<dbReference type="InterPro" id="IPR000700">
    <property type="entry name" value="PAS-assoc_C"/>
</dbReference>
<evidence type="ECO:0000256" key="3">
    <source>
        <dbReference type="ARBA" id="ARBA00012438"/>
    </source>
</evidence>
<dbReference type="PROSITE" id="PS50110">
    <property type="entry name" value="RESPONSE_REGULATORY"/>
    <property type="match status" value="1"/>
</dbReference>
<evidence type="ECO:0000256" key="2">
    <source>
        <dbReference type="ARBA" id="ARBA00006402"/>
    </source>
</evidence>
<dbReference type="Pfam" id="PF00072">
    <property type="entry name" value="Response_reg"/>
    <property type="match status" value="1"/>
</dbReference>
<feature type="domain" description="PAS" evidence="16">
    <location>
        <begin position="399"/>
        <end position="452"/>
    </location>
</feature>
<name>A0A089L882_PAEBO</name>
<dbReference type="InterPro" id="IPR011006">
    <property type="entry name" value="CheY-like_superfamily"/>
</dbReference>
<dbReference type="PRINTS" id="PR00344">
    <property type="entry name" value="BCTRLSENSOR"/>
</dbReference>
<dbReference type="FunFam" id="1.10.287.130:FF:000002">
    <property type="entry name" value="Two-component osmosensing histidine kinase"/>
    <property type="match status" value="1"/>
</dbReference>
<feature type="domain" description="PAC" evidence="17">
    <location>
        <begin position="79"/>
        <end position="132"/>
    </location>
</feature>
<feature type="domain" description="PAS" evidence="16">
    <location>
        <begin position="639"/>
        <end position="674"/>
    </location>
</feature>
<feature type="modified residue" description="4-aspartylphosphate" evidence="13">
    <location>
        <position position="1085"/>
    </location>
</feature>
<dbReference type="PROSITE" id="PS50113">
    <property type="entry name" value="PAC"/>
    <property type="match status" value="6"/>
</dbReference>
<dbReference type="Proteomes" id="UP000029518">
    <property type="component" value="Chromosome"/>
</dbReference>
<evidence type="ECO:0000259" key="14">
    <source>
        <dbReference type="PROSITE" id="PS50109"/>
    </source>
</evidence>
<evidence type="ECO:0000256" key="10">
    <source>
        <dbReference type="ARBA" id="ARBA00064003"/>
    </source>
</evidence>
<evidence type="ECO:0000256" key="12">
    <source>
        <dbReference type="ARBA" id="ARBA00074306"/>
    </source>
</evidence>
<dbReference type="KEGG" id="pbd:PBOR_12725"/>
<dbReference type="SUPFAM" id="SSF55785">
    <property type="entry name" value="PYP-like sensor domain (PAS domain)"/>
    <property type="match status" value="6"/>
</dbReference>
<feature type="domain" description="PAC" evidence="17">
    <location>
        <begin position="202"/>
        <end position="255"/>
    </location>
</feature>
<feature type="domain" description="PAC" evidence="17">
    <location>
        <begin position="452"/>
        <end position="507"/>
    </location>
</feature>
<protein>
    <recommendedName>
        <fullName evidence="12">Circadian input-output histidine kinase CikA</fullName>
        <ecNumber evidence="3">2.7.13.3</ecNumber>
    </recommendedName>
    <alternativeName>
        <fullName evidence="11">Sensory/regulatory protein RpfC</fullName>
    </alternativeName>
</protein>
<dbReference type="InterPro" id="IPR013655">
    <property type="entry name" value="PAS_fold_3"/>
</dbReference>
<dbReference type="Gene3D" id="3.40.50.2300">
    <property type="match status" value="1"/>
</dbReference>
<dbReference type="Pfam" id="PF08447">
    <property type="entry name" value="PAS_3"/>
    <property type="match status" value="2"/>
</dbReference>
<dbReference type="CDD" id="cd00082">
    <property type="entry name" value="HisKA"/>
    <property type="match status" value="1"/>
</dbReference>
<dbReference type="CDD" id="cd00130">
    <property type="entry name" value="PAS"/>
    <property type="match status" value="6"/>
</dbReference>
<feature type="domain" description="PAC" evidence="17">
    <location>
        <begin position="712"/>
        <end position="763"/>
    </location>
</feature>
<evidence type="ECO:0000256" key="9">
    <source>
        <dbReference type="ARBA" id="ARBA00023012"/>
    </source>
</evidence>
<dbReference type="InterPro" id="IPR001789">
    <property type="entry name" value="Sig_transdc_resp-reg_receiver"/>
</dbReference>
<dbReference type="RefSeq" id="WP_042211903.1">
    <property type="nucleotide sequence ID" value="NZ_CP009285.1"/>
</dbReference>
<proteinExistence type="inferred from homology"/>
<keyword evidence="8" id="KW-0067">ATP-binding</keyword>
<evidence type="ECO:0000256" key="8">
    <source>
        <dbReference type="ARBA" id="ARBA00022840"/>
    </source>
</evidence>
<feature type="domain" description="PAC" evidence="17">
    <location>
        <begin position="580"/>
        <end position="631"/>
    </location>
</feature>
<dbReference type="PANTHER" id="PTHR45339">
    <property type="entry name" value="HYBRID SIGNAL TRANSDUCTION HISTIDINE KINASE J"/>
    <property type="match status" value="1"/>
</dbReference>
<dbReference type="CDD" id="cd17546">
    <property type="entry name" value="REC_hyHK_CKI1_RcsC-like"/>
    <property type="match status" value="1"/>
</dbReference>
<dbReference type="InterPro" id="IPR035965">
    <property type="entry name" value="PAS-like_dom_sf"/>
</dbReference>
<dbReference type="Gene3D" id="2.10.70.100">
    <property type="match status" value="1"/>
</dbReference>
<keyword evidence="5" id="KW-0808">Transferase</keyword>
<dbReference type="Pfam" id="PF02518">
    <property type="entry name" value="HATPase_c"/>
    <property type="match status" value="1"/>
</dbReference>
<dbReference type="InterPro" id="IPR004358">
    <property type="entry name" value="Sig_transdc_His_kin-like_C"/>
</dbReference>
<keyword evidence="19" id="KW-1185">Reference proteome</keyword>
<accession>A0A089L882</accession>
<feature type="domain" description="PAC" evidence="17">
    <location>
        <begin position="327"/>
        <end position="379"/>
    </location>
</feature>
<evidence type="ECO:0000256" key="1">
    <source>
        <dbReference type="ARBA" id="ARBA00000085"/>
    </source>
</evidence>
<dbReference type="Gene3D" id="1.10.287.130">
    <property type="match status" value="1"/>
</dbReference>
<dbReference type="SMART" id="SM00387">
    <property type="entry name" value="HATPase_c"/>
    <property type="match status" value="1"/>
</dbReference>
<feature type="domain" description="Response regulatory" evidence="15">
    <location>
        <begin position="1036"/>
        <end position="1151"/>
    </location>
</feature>
<dbReference type="SMART" id="SM00448">
    <property type="entry name" value="REC"/>
    <property type="match status" value="1"/>
</dbReference>
<dbReference type="Gene3D" id="3.30.565.10">
    <property type="entry name" value="Histidine kinase-like ATPase, C-terminal domain"/>
    <property type="match status" value="1"/>
</dbReference>
<reference evidence="18" key="1">
    <citation type="submission" date="2014-08" db="EMBL/GenBank/DDBJ databases">
        <title>Comparative genomics of the Paenibacillus odorifer group.</title>
        <authorList>
            <person name="den Bakker H.C."/>
            <person name="Tsai Y.-C.Y.-C."/>
            <person name="Martin N."/>
            <person name="Korlach J."/>
            <person name="Wiedmann M."/>
        </authorList>
    </citation>
    <scope>NUCLEOTIDE SEQUENCE [LARGE SCALE GENOMIC DNA]</scope>
    <source>
        <strain evidence="18">DSM 13188</strain>
    </source>
</reference>
<dbReference type="SUPFAM" id="SSF55874">
    <property type="entry name" value="ATPase domain of HSP90 chaperone/DNA topoisomerase II/histidine kinase"/>
    <property type="match status" value="1"/>
</dbReference>
<dbReference type="InterPro" id="IPR036890">
    <property type="entry name" value="HATPase_C_sf"/>
</dbReference>
<dbReference type="GO" id="GO:0005524">
    <property type="term" value="F:ATP binding"/>
    <property type="evidence" value="ECO:0007669"/>
    <property type="project" value="UniProtKB-KW"/>
</dbReference>
<sequence length="1156" mass="130627">MSDTLFKHLYLRSSIGYAVVSIDDGTMLMANPAFCGMFGYTEDELKDLRYLDIAYPEDEHTVDHGLIMKYLLRSPGAAVDKEKRFVRKDGEIIWVALHLFLIIDESTGRPLQLIAEMTDITARKVAEKKIEEDHQLYKLITQNTPDMISFADPDGTLRYVSPSVEKLMGYSASEMIGRKRPEYYHEADALEMTERGKLYSDNDVFTRRARHKDGHYIWIESSFQVMRDREGEVQQVLTIARDVTERKKYEEMLASAQELGQMGSWEWNSVYAELTVSSQMRAIFEMGGSQGSHTRIDYQLLLDCVVKDDLGALREELHHTLKSGTQGEATFRIRNGSGGRKVIYAHWEVILDAAGKVQQIRGIVQDVTERHRMEEQLRDSERNYRLISENSQDFISRNATDEQATYLYASPVCQQMFGYTPEEMVGTNGMDYIHPDDFACVQAFLDDSKKGLKLEPIVFRYLCKDGSYLWVETTLRHTETGTPGITEMIGVTRNISERKQYELKLLESENRYKSLFEYNPSAISAMDLQGCIQSLNASLQQLTGYSRETLLHSSYSEIIDADELAFVNNRFLAAAGGMAQTFETRIIRRDGLTVEVGMIYVPILLDSQVVGVFAITSDITERKRHLEQIEKLSYEHALILNSVSEGIFGINLQGDTVFINPAASIMLGYAPGELASNIKLQTIAQTWMDGELYRGGHRTLAELLTTNLSYEREQEGIFWRQDGSSFLVKYRMTALYDNGERKGAVVVFRDITEEKAVVRAKESAEQADRAKSEFLAIMSHELRTPMNGIIGMADLLSGTELTEEQEYYTQIINKSGGALLHILNEVLDFSKIESGMMTLDLQPVDIRQVIQNVCELFYPRVKEKGLTLRSEADPEIPGLVITDEIRLRQILVNLVGNAVKFTEEGEVGISVKLEPVREPGSMILRFSVTDTGIGIPQDSQSLLFQSFSQLHPSINRKYGGTGLGLAISKKLVELLDGAIGVDSTEDEGSEFYFTIEVMPSGEVARPPLPLEILAAEEYKNGIFDMDYPEGQYGPLSILIAEDHPVNLHLLQKYLNKRGYTSDVALNGEQAVHAVLTRQYDLVFMDIQMPVLDGIEATGRIREAMGLSPVIIAVTAFARKEDKEMCLRAGMQDFISKPIRVEELDRVLREWSINLRN</sequence>
<dbReference type="InterPro" id="IPR000014">
    <property type="entry name" value="PAS"/>
</dbReference>
<dbReference type="Pfam" id="PF00989">
    <property type="entry name" value="PAS"/>
    <property type="match status" value="2"/>
</dbReference>
<comment type="subunit">
    <text evidence="10">At low DSF concentrations, interacts with RpfF.</text>
</comment>
<dbReference type="NCBIfam" id="TIGR00229">
    <property type="entry name" value="sensory_box"/>
    <property type="match status" value="5"/>
</dbReference>
<dbReference type="GO" id="GO:0006355">
    <property type="term" value="P:regulation of DNA-templated transcription"/>
    <property type="evidence" value="ECO:0007669"/>
    <property type="project" value="InterPro"/>
</dbReference>
<evidence type="ECO:0000256" key="11">
    <source>
        <dbReference type="ARBA" id="ARBA00068150"/>
    </source>
</evidence>
<dbReference type="HOGENOM" id="CLU_000445_114_18_9"/>
<dbReference type="SUPFAM" id="SSF52172">
    <property type="entry name" value="CheY-like"/>
    <property type="match status" value="1"/>
</dbReference>
<dbReference type="InterPro" id="IPR013767">
    <property type="entry name" value="PAS_fold"/>
</dbReference>
<dbReference type="SUPFAM" id="SSF47384">
    <property type="entry name" value="Homodimeric domain of signal transducing histidine kinase"/>
    <property type="match status" value="1"/>
</dbReference>
<dbReference type="EC" id="2.7.13.3" evidence="3"/>
<feature type="domain" description="PAS" evidence="16">
    <location>
        <begin position="508"/>
        <end position="563"/>
    </location>
</feature>
<evidence type="ECO:0000256" key="6">
    <source>
        <dbReference type="ARBA" id="ARBA00022741"/>
    </source>
</evidence>
<keyword evidence="9" id="KW-0902">Two-component regulatory system</keyword>
<comment type="catalytic activity">
    <reaction evidence="1">
        <text>ATP + protein L-histidine = ADP + protein N-phospho-L-histidine.</text>
        <dbReference type="EC" id="2.7.13.3"/>
    </reaction>
</comment>
<dbReference type="Pfam" id="PF00512">
    <property type="entry name" value="HisKA"/>
    <property type="match status" value="1"/>
</dbReference>
<comment type="similarity">
    <text evidence="2">In the N-terminal section; belongs to the phytochrome family.</text>
</comment>
<feature type="domain" description="PAS" evidence="16">
    <location>
        <begin position="133"/>
        <end position="188"/>
    </location>
</feature>
<dbReference type="InterPro" id="IPR001610">
    <property type="entry name" value="PAC"/>
</dbReference>
<dbReference type="GO" id="GO:0000155">
    <property type="term" value="F:phosphorelay sensor kinase activity"/>
    <property type="evidence" value="ECO:0007669"/>
    <property type="project" value="InterPro"/>
</dbReference>
<dbReference type="InterPro" id="IPR013656">
    <property type="entry name" value="PAS_4"/>
</dbReference>
<feature type="domain" description="PAS" evidence="16">
    <location>
        <begin position="24"/>
        <end position="75"/>
    </location>
</feature>
<evidence type="ECO:0000256" key="13">
    <source>
        <dbReference type="PROSITE-ProRule" id="PRU00169"/>
    </source>
</evidence>
<organism evidence="18 19">
    <name type="scientific">Paenibacillus borealis</name>
    <dbReference type="NCBI Taxonomy" id="160799"/>
    <lineage>
        <taxon>Bacteria</taxon>
        <taxon>Bacillati</taxon>
        <taxon>Bacillota</taxon>
        <taxon>Bacilli</taxon>
        <taxon>Bacillales</taxon>
        <taxon>Paenibacillaceae</taxon>
        <taxon>Paenibacillus</taxon>
    </lineage>
</organism>
<dbReference type="InterPro" id="IPR003661">
    <property type="entry name" value="HisK_dim/P_dom"/>
</dbReference>
<dbReference type="PROSITE" id="PS50112">
    <property type="entry name" value="PAS"/>
    <property type="match status" value="5"/>
</dbReference>
<dbReference type="InterPro" id="IPR005467">
    <property type="entry name" value="His_kinase_dom"/>
</dbReference>
<evidence type="ECO:0000256" key="5">
    <source>
        <dbReference type="ARBA" id="ARBA00022679"/>
    </source>
</evidence>
<evidence type="ECO:0000259" key="17">
    <source>
        <dbReference type="PROSITE" id="PS50113"/>
    </source>
</evidence>
<keyword evidence="6" id="KW-0547">Nucleotide-binding</keyword>
<dbReference type="PROSITE" id="PS50109">
    <property type="entry name" value="HIS_KIN"/>
    <property type="match status" value="1"/>
</dbReference>
<keyword evidence="4 13" id="KW-0597">Phosphoprotein</keyword>
<evidence type="ECO:0000313" key="19">
    <source>
        <dbReference type="Proteomes" id="UP000029518"/>
    </source>
</evidence>
<evidence type="ECO:0000256" key="7">
    <source>
        <dbReference type="ARBA" id="ARBA00022777"/>
    </source>
</evidence>
<evidence type="ECO:0000259" key="16">
    <source>
        <dbReference type="PROSITE" id="PS50112"/>
    </source>
</evidence>
<dbReference type="Pfam" id="PF13426">
    <property type="entry name" value="PAS_9"/>
    <property type="match status" value="1"/>
</dbReference>
<dbReference type="EMBL" id="CP009285">
    <property type="protein sequence ID" value="AIQ57696.1"/>
    <property type="molecule type" value="Genomic_DNA"/>
</dbReference>
<dbReference type="InterPro" id="IPR003594">
    <property type="entry name" value="HATPase_dom"/>
</dbReference>